<dbReference type="InterPro" id="IPR004314">
    <property type="entry name" value="Neprosin"/>
</dbReference>
<name>A0ABW1EI60_9BACT</name>
<gene>
    <name evidence="2" type="ORF">ACFPT7_11555</name>
</gene>
<accession>A0ABW1EI60</accession>
<comment type="caution">
    <text evidence="2">The sequence shown here is derived from an EMBL/GenBank/DDBJ whole genome shotgun (WGS) entry which is preliminary data.</text>
</comment>
<dbReference type="EMBL" id="JBHSPH010000003">
    <property type="protein sequence ID" value="MFC5862930.1"/>
    <property type="molecule type" value="Genomic_DNA"/>
</dbReference>
<dbReference type="InterPro" id="IPR053168">
    <property type="entry name" value="Glutamic_endopeptidase"/>
</dbReference>
<dbReference type="PANTHER" id="PTHR31589:SF110">
    <property type="entry name" value="PROTEIN, PUTATIVE (DUF239)-RELATED"/>
    <property type="match status" value="1"/>
</dbReference>
<sequence length="557" mass="59770">MASDQTKLNPELVQWLNARQSTMKIVKTTTTPSGQTIDWVPIESQHPTGKIATAPPAALAHANAKEVPHLAEAVRKPVAGAVTSVLRAPVEVIDQRKIHAVTFELDDPKIEKGPAGTVPILRPNLAHLTRTIALKDFHRKVGGIKVNRARPKPGPADPDPAGYFHQTDSQSGKFYGWDGHLNVWDPAINIPSGGNGTDHSILQVWLQNYSKPQLQSLEGGITIDQSLNGDTQPHVFTYYTTNGYTFDGDNKGGYNRLYKGYVQYSNSVFPGSRINGTSTFDGTQYEISMKFQLYQEPNSTDVNWWVAVQGIWMGYYPASLYSGGLGIDVDWVGSGGEVFSSLSNPENTHDQMGSGWKADGGWAKAAFLRLLRTQSDMAGNMANNNGSATSDVASSGGADPYSIQMDMNSGSSWGSYFYVGGPTEIPKPAETFNQISFDIVTGGDDLRGDSSATASVALPGGTQTFTLKAQNESGWGNNSDHVKTFNLSGQAQPLTAFGNVGITLTSHNGFLETDDNWNIQAVTITLKGPQGSATLLSKSGNPLARLTGSSPTVTLHA</sequence>
<feature type="domain" description="Neprosin PEP catalytic" evidence="1">
    <location>
        <begin position="155"/>
        <end position="426"/>
    </location>
</feature>
<reference evidence="3" key="1">
    <citation type="journal article" date="2019" name="Int. J. Syst. Evol. Microbiol.">
        <title>The Global Catalogue of Microorganisms (GCM) 10K type strain sequencing project: providing services to taxonomists for standard genome sequencing and annotation.</title>
        <authorList>
            <consortium name="The Broad Institute Genomics Platform"/>
            <consortium name="The Broad Institute Genome Sequencing Center for Infectious Disease"/>
            <person name="Wu L."/>
            <person name="Ma J."/>
        </authorList>
    </citation>
    <scope>NUCLEOTIDE SEQUENCE [LARGE SCALE GENOMIC DNA]</scope>
    <source>
        <strain evidence="3">JCM 4087</strain>
    </source>
</reference>
<dbReference type="PANTHER" id="PTHR31589">
    <property type="entry name" value="PROTEIN, PUTATIVE (DUF239)-RELATED-RELATED"/>
    <property type="match status" value="1"/>
</dbReference>
<dbReference type="RefSeq" id="WP_263339087.1">
    <property type="nucleotide sequence ID" value="NZ_JAGSYH010000005.1"/>
</dbReference>
<keyword evidence="3" id="KW-1185">Reference proteome</keyword>
<evidence type="ECO:0000313" key="2">
    <source>
        <dbReference type="EMBL" id="MFC5862930.1"/>
    </source>
</evidence>
<protein>
    <submittedName>
        <fullName evidence="2">Neprosin family prolyl endopeptidase</fullName>
    </submittedName>
</protein>
<proteinExistence type="predicted"/>
<dbReference type="PROSITE" id="PS52045">
    <property type="entry name" value="NEPROSIN_PEP_CD"/>
    <property type="match status" value="1"/>
</dbReference>
<dbReference type="Proteomes" id="UP001596091">
    <property type="component" value="Unassembled WGS sequence"/>
</dbReference>
<dbReference type="Pfam" id="PF03080">
    <property type="entry name" value="Neprosin"/>
    <property type="match status" value="1"/>
</dbReference>
<evidence type="ECO:0000313" key="3">
    <source>
        <dbReference type="Proteomes" id="UP001596091"/>
    </source>
</evidence>
<organism evidence="2 3">
    <name type="scientific">Acidicapsa dinghuensis</name>
    <dbReference type="NCBI Taxonomy" id="2218256"/>
    <lineage>
        <taxon>Bacteria</taxon>
        <taxon>Pseudomonadati</taxon>
        <taxon>Acidobacteriota</taxon>
        <taxon>Terriglobia</taxon>
        <taxon>Terriglobales</taxon>
        <taxon>Acidobacteriaceae</taxon>
        <taxon>Acidicapsa</taxon>
    </lineage>
</organism>
<evidence type="ECO:0000259" key="1">
    <source>
        <dbReference type="PROSITE" id="PS52045"/>
    </source>
</evidence>